<dbReference type="RefSeq" id="WP_142522822.1">
    <property type="nucleotide sequence ID" value="NZ_CABFWF030000001.1"/>
</dbReference>
<dbReference type="Proteomes" id="UP000606921">
    <property type="component" value="Unassembled WGS sequence"/>
</dbReference>
<dbReference type="EMBL" id="CABFWF030000001">
    <property type="protein sequence ID" value="CAD7024393.1"/>
    <property type="molecule type" value="Genomic_DNA"/>
</dbReference>
<evidence type="ECO:0000313" key="1">
    <source>
        <dbReference type="EMBL" id="CAD7024393.1"/>
    </source>
</evidence>
<keyword evidence="2" id="KW-1185">Reference proteome</keyword>
<comment type="caution">
    <text evidence="1">The sequence shown here is derived from an EMBL/GenBank/DDBJ whole genome shotgun (WGS) entry which is preliminary data.</text>
</comment>
<dbReference type="Pfam" id="PF04365">
    <property type="entry name" value="BrnT_toxin"/>
    <property type="match status" value="1"/>
</dbReference>
<protein>
    <submittedName>
        <fullName evidence="1">BrnT family toxin</fullName>
    </submittedName>
</protein>
<proteinExistence type="predicted"/>
<dbReference type="InterPro" id="IPR007460">
    <property type="entry name" value="BrnT_toxin"/>
</dbReference>
<sequence>MEFEFDPAKSAINTEKHGIDFDEAQALWLDSFSIELPARDKDEPRMMVIGRIADKHWSAIVVRRDGRVRIVSVRRSRKQEVALYESQRSR</sequence>
<reference evidence="1 2" key="1">
    <citation type="submission" date="2020-11" db="EMBL/GenBank/DDBJ databases">
        <authorList>
            <person name="Lassalle F."/>
        </authorList>
    </citation>
    <scope>NUCLEOTIDE SEQUENCE [LARGE SCALE GENOMIC DNA]</scope>
    <source>
        <strain evidence="1 2">JC140</strain>
    </source>
</reference>
<name>A0ABM8PEI6_9HYPH</name>
<dbReference type="Gene3D" id="3.10.450.530">
    <property type="entry name" value="Ribonuclease toxin, BrnT, of type II toxin-antitoxin system"/>
    <property type="match status" value="1"/>
</dbReference>
<evidence type="ECO:0000313" key="2">
    <source>
        <dbReference type="Proteomes" id="UP000606921"/>
    </source>
</evidence>
<organism evidence="1 2">
    <name type="scientific">Pseudorhizobium endolithicum</name>
    <dbReference type="NCBI Taxonomy" id="1191678"/>
    <lineage>
        <taxon>Bacteria</taxon>
        <taxon>Pseudomonadati</taxon>
        <taxon>Pseudomonadota</taxon>
        <taxon>Alphaproteobacteria</taxon>
        <taxon>Hyphomicrobiales</taxon>
        <taxon>Rhizobiaceae</taxon>
        <taxon>Rhizobium/Agrobacterium group</taxon>
        <taxon>Pseudorhizobium</taxon>
    </lineage>
</organism>
<gene>
    <name evidence="1" type="ORF">REJC140_00467</name>
</gene>
<dbReference type="InterPro" id="IPR038573">
    <property type="entry name" value="BrnT_sf"/>
</dbReference>
<accession>A0ABM8PEI6</accession>